<dbReference type="Proteomes" id="UP001597063">
    <property type="component" value="Unassembled WGS sequence"/>
</dbReference>
<keyword evidence="4" id="KW-1185">Reference proteome</keyword>
<organism evidence="3 4">
    <name type="scientific">Actinomadura fibrosa</name>
    <dbReference type="NCBI Taxonomy" id="111802"/>
    <lineage>
        <taxon>Bacteria</taxon>
        <taxon>Bacillati</taxon>
        <taxon>Actinomycetota</taxon>
        <taxon>Actinomycetes</taxon>
        <taxon>Streptosporangiales</taxon>
        <taxon>Thermomonosporaceae</taxon>
        <taxon>Actinomadura</taxon>
    </lineage>
</organism>
<feature type="transmembrane region" description="Helical" evidence="1">
    <location>
        <begin position="82"/>
        <end position="105"/>
    </location>
</feature>
<protein>
    <submittedName>
        <fullName evidence="3">Uncharacterized protein</fullName>
    </submittedName>
</protein>
<keyword evidence="2" id="KW-0732">Signal</keyword>
<feature type="chain" id="PRO_5045654245" evidence="2">
    <location>
        <begin position="23"/>
        <end position="392"/>
    </location>
</feature>
<keyword evidence="1" id="KW-0472">Membrane</keyword>
<evidence type="ECO:0000256" key="1">
    <source>
        <dbReference type="SAM" id="Phobius"/>
    </source>
</evidence>
<feature type="transmembrane region" description="Helical" evidence="1">
    <location>
        <begin position="48"/>
        <end position="70"/>
    </location>
</feature>
<feature type="transmembrane region" description="Helical" evidence="1">
    <location>
        <begin position="329"/>
        <end position="354"/>
    </location>
</feature>
<dbReference type="EMBL" id="JBHTGP010000041">
    <property type="protein sequence ID" value="MFD0692432.1"/>
    <property type="molecule type" value="Genomic_DNA"/>
</dbReference>
<feature type="transmembrane region" description="Helical" evidence="1">
    <location>
        <begin position="170"/>
        <end position="190"/>
    </location>
</feature>
<feature type="transmembrane region" description="Helical" evidence="1">
    <location>
        <begin position="236"/>
        <end position="255"/>
    </location>
</feature>
<sequence>MATSVTLSVIILLALMAGLLHARRATTTDGSEGARSGKNIRPLASPPVALAVVTATVYLNQVLFTVYVLRCHGGDPSFIARYLPAGWFALAHSHTLDALAGYFPFPGLLAPSVLRVQAFLELPFVVFGYLTVCRWFSATAYRAALRLVWPVSLSYTATFCLIEWSLRNPYTMHDILIRVIAAIAVPLWAAQMSGDAPGRVHNLPGLLVFALSAVALGVLVLVVYDTALLYNLGHLNARLPVIAGALAVLACARVAARCVTDARASRGIDSITRSFGHLLVLFFVPALPIRYGLNFGTAPLSALASLALAAVATGLGVRETLTRIPGRLTTWILQMAATVTAGLGGMTASILLPARYAEARLLWAAAAFFVCAVTTCSLIDRLAAAPAGSDDS</sequence>
<evidence type="ECO:0000313" key="4">
    <source>
        <dbReference type="Proteomes" id="UP001597063"/>
    </source>
</evidence>
<keyword evidence="1" id="KW-0812">Transmembrane</keyword>
<proteinExistence type="predicted"/>
<reference evidence="4" key="1">
    <citation type="journal article" date="2019" name="Int. J. Syst. Evol. Microbiol.">
        <title>The Global Catalogue of Microorganisms (GCM) 10K type strain sequencing project: providing services to taxonomists for standard genome sequencing and annotation.</title>
        <authorList>
            <consortium name="The Broad Institute Genomics Platform"/>
            <consortium name="The Broad Institute Genome Sequencing Center for Infectious Disease"/>
            <person name="Wu L."/>
            <person name="Ma J."/>
        </authorList>
    </citation>
    <scope>NUCLEOTIDE SEQUENCE [LARGE SCALE GENOMIC DNA]</scope>
    <source>
        <strain evidence="4">JCM 9371</strain>
    </source>
</reference>
<accession>A0ABW2Y1H6</accession>
<name>A0ABW2Y1H6_9ACTN</name>
<feature type="transmembrane region" description="Helical" evidence="1">
    <location>
        <begin position="299"/>
        <end position="317"/>
    </location>
</feature>
<feature type="transmembrane region" description="Helical" evidence="1">
    <location>
        <begin position="275"/>
        <end position="293"/>
    </location>
</feature>
<evidence type="ECO:0000313" key="3">
    <source>
        <dbReference type="EMBL" id="MFD0692432.1"/>
    </source>
</evidence>
<evidence type="ECO:0000256" key="2">
    <source>
        <dbReference type="SAM" id="SignalP"/>
    </source>
</evidence>
<feature type="signal peptide" evidence="2">
    <location>
        <begin position="1"/>
        <end position="22"/>
    </location>
</feature>
<gene>
    <name evidence="3" type="ORF">ACFQZM_48660</name>
</gene>
<comment type="caution">
    <text evidence="3">The sequence shown here is derived from an EMBL/GenBank/DDBJ whole genome shotgun (WGS) entry which is preliminary data.</text>
</comment>
<feature type="transmembrane region" description="Helical" evidence="1">
    <location>
        <begin position="360"/>
        <end position="379"/>
    </location>
</feature>
<feature type="transmembrane region" description="Helical" evidence="1">
    <location>
        <begin position="117"/>
        <end position="136"/>
    </location>
</feature>
<keyword evidence="1" id="KW-1133">Transmembrane helix</keyword>
<feature type="transmembrane region" description="Helical" evidence="1">
    <location>
        <begin position="202"/>
        <end position="224"/>
    </location>
</feature>